<dbReference type="SUPFAM" id="SSF52980">
    <property type="entry name" value="Restriction endonuclease-like"/>
    <property type="match status" value="1"/>
</dbReference>
<dbReference type="InterPro" id="IPR011335">
    <property type="entry name" value="Restrct_endonuc-II-like"/>
</dbReference>
<dbReference type="Proteomes" id="UP000261812">
    <property type="component" value="Chromosome"/>
</dbReference>
<keyword evidence="2" id="KW-0540">Nuclease</keyword>
<dbReference type="InterPro" id="IPR012296">
    <property type="entry name" value="Nuclease_put_TT1808"/>
</dbReference>
<sequence>MNTQPSPQLSPEDYLEWEAQSGVKHEYINGQVSAMAGVSDAHVTLALNLATLLRPTVRQRGCRLYMSDMKVRLEQRNCFYYPDLLVTCDPRDQQTPLYKSFPCLVIEVLSPSTEAFDRGDKFIDYQSLESLEEYVLVNTRRQRLESFRRSASGLWVWQAYSPPEDSVEFKSIGWQGHISDIYEDVSLEL</sequence>
<protein>
    <submittedName>
        <fullName evidence="2">Uma2 family endonuclease</fullName>
    </submittedName>
</protein>
<evidence type="ECO:0000313" key="3">
    <source>
        <dbReference type="Proteomes" id="UP000261812"/>
    </source>
</evidence>
<feature type="domain" description="Putative restriction endonuclease" evidence="1">
    <location>
        <begin position="11"/>
        <end position="169"/>
    </location>
</feature>
<name>A0A3B7MG31_9CYAN</name>
<dbReference type="Gene3D" id="3.90.1570.10">
    <property type="entry name" value="tt1808, chain A"/>
    <property type="match status" value="1"/>
</dbReference>
<dbReference type="CDD" id="cd06260">
    <property type="entry name" value="DUF820-like"/>
    <property type="match status" value="1"/>
</dbReference>
<keyword evidence="2" id="KW-0378">Hydrolase</keyword>
<evidence type="ECO:0000313" key="2">
    <source>
        <dbReference type="EMBL" id="AXY68361.1"/>
    </source>
</evidence>
<proteinExistence type="predicted"/>
<keyword evidence="3" id="KW-1185">Reference proteome</keyword>
<keyword evidence="2" id="KW-0255">Endonuclease</keyword>
<gene>
    <name evidence="2" type="ORF">D3A95_10500</name>
</gene>
<dbReference type="EMBL" id="CP032152">
    <property type="protein sequence ID" value="AXY68361.1"/>
    <property type="molecule type" value="Genomic_DNA"/>
</dbReference>
<dbReference type="GO" id="GO:0004519">
    <property type="term" value="F:endonuclease activity"/>
    <property type="evidence" value="ECO:0007669"/>
    <property type="project" value="UniProtKB-KW"/>
</dbReference>
<dbReference type="RefSeq" id="WP_181494940.1">
    <property type="nucleotide sequence ID" value="NZ_CP032152.1"/>
</dbReference>
<dbReference type="AlphaFoldDB" id="A0A3B7MG31"/>
<organism evidence="2 3">
    <name type="scientific">Thermosynechococcus sichuanensis E542</name>
    <dbReference type="NCBI Taxonomy" id="2016101"/>
    <lineage>
        <taxon>Bacteria</taxon>
        <taxon>Bacillati</taxon>
        <taxon>Cyanobacteriota</taxon>
        <taxon>Cyanophyceae</taxon>
        <taxon>Acaryochloridales</taxon>
        <taxon>Thermosynechococcaceae</taxon>
        <taxon>Thermosynechococcus</taxon>
        <taxon>Thermosynechococcus sichuanensis</taxon>
    </lineage>
</organism>
<evidence type="ECO:0000259" key="1">
    <source>
        <dbReference type="Pfam" id="PF05685"/>
    </source>
</evidence>
<accession>A0A3B7MG31</accession>
<dbReference type="InterPro" id="IPR008538">
    <property type="entry name" value="Uma2"/>
</dbReference>
<dbReference type="Pfam" id="PF05685">
    <property type="entry name" value="Uma2"/>
    <property type="match status" value="1"/>
</dbReference>
<reference evidence="3" key="1">
    <citation type="submission" date="2018-09" db="EMBL/GenBank/DDBJ databases">
        <title>Complete genome sequence of thermophilic cyanobacteria strain Thermosynechococcus elongatus PKUAC-SCTE542.</title>
        <authorList>
            <person name="Liang Y."/>
            <person name="Tang J."/>
            <person name="Daroch M."/>
        </authorList>
    </citation>
    <scope>NUCLEOTIDE SEQUENCE [LARGE SCALE GENOMIC DNA]</scope>
    <source>
        <strain evidence="3">E542</strain>
    </source>
</reference>
<dbReference type="KEGG" id="tsq:D3A95_10500"/>
<dbReference type="PANTHER" id="PTHR36558">
    <property type="entry name" value="GLR1098 PROTEIN"/>
    <property type="match status" value="1"/>
</dbReference>
<dbReference type="PANTHER" id="PTHR36558:SF1">
    <property type="entry name" value="RESTRICTION ENDONUCLEASE DOMAIN-CONTAINING PROTEIN-RELATED"/>
    <property type="match status" value="1"/>
</dbReference>